<name>A0A9D1T8J9_9FIRM</name>
<dbReference type="InterPro" id="IPR036388">
    <property type="entry name" value="WH-like_DNA-bd_sf"/>
</dbReference>
<feature type="DNA-binding region" description="H-T-H motif" evidence="5">
    <location>
        <begin position="18"/>
        <end position="37"/>
    </location>
</feature>
<dbReference type="GO" id="GO:0009249">
    <property type="term" value="P:protein lipoylation"/>
    <property type="evidence" value="ECO:0007669"/>
    <property type="project" value="UniProtKB-ARBA"/>
</dbReference>
<dbReference type="PANTHER" id="PTHR12835">
    <property type="entry name" value="BIOTIN PROTEIN LIGASE"/>
    <property type="match status" value="1"/>
</dbReference>
<dbReference type="InterPro" id="IPR036390">
    <property type="entry name" value="WH_DNA-bd_sf"/>
</dbReference>
<dbReference type="EC" id="6.3.4.15" evidence="5"/>
<dbReference type="InterPro" id="IPR045864">
    <property type="entry name" value="aa-tRNA-synth_II/BPL/LPL"/>
</dbReference>
<comment type="caution">
    <text evidence="7">The sequence shown here is derived from an EMBL/GenBank/DDBJ whole genome shotgun (WGS) entry which is preliminary data.</text>
</comment>
<reference evidence="7" key="2">
    <citation type="journal article" date="2021" name="PeerJ">
        <title>Extensive microbial diversity within the chicken gut microbiome revealed by metagenomics and culture.</title>
        <authorList>
            <person name="Gilroy R."/>
            <person name="Ravi A."/>
            <person name="Getino M."/>
            <person name="Pursley I."/>
            <person name="Horton D.L."/>
            <person name="Alikhan N.F."/>
            <person name="Baker D."/>
            <person name="Gharbi K."/>
            <person name="Hall N."/>
            <person name="Watson M."/>
            <person name="Adriaenssens E.M."/>
            <person name="Foster-Nyarko E."/>
            <person name="Jarju S."/>
            <person name="Secka A."/>
            <person name="Antonio M."/>
            <person name="Oren A."/>
            <person name="Chaudhuri R.R."/>
            <person name="La Ragione R."/>
            <person name="Hildebrand F."/>
            <person name="Pallen M.J."/>
        </authorList>
    </citation>
    <scope>NUCLEOTIDE SEQUENCE</scope>
    <source>
        <strain evidence="7">ChiBcec6-7307</strain>
    </source>
</reference>
<dbReference type="GO" id="GO:0016740">
    <property type="term" value="F:transferase activity"/>
    <property type="evidence" value="ECO:0007669"/>
    <property type="project" value="UniProtKB-ARBA"/>
</dbReference>
<keyword evidence="5" id="KW-0804">Transcription</keyword>
<dbReference type="PANTHER" id="PTHR12835:SF5">
    <property type="entry name" value="BIOTIN--PROTEIN LIGASE"/>
    <property type="match status" value="1"/>
</dbReference>
<proteinExistence type="inferred from homology"/>
<gene>
    <name evidence="5" type="primary">birA</name>
    <name evidence="7" type="ORF">IAC80_07710</name>
</gene>
<dbReference type="HAMAP" id="MF_00978">
    <property type="entry name" value="Bifunct_BirA"/>
    <property type="match status" value="1"/>
</dbReference>
<keyword evidence="1 5" id="KW-0436">Ligase</keyword>
<dbReference type="InterPro" id="IPR004408">
    <property type="entry name" value="Biotin_CoA_COase_ligase"/>
</dbReference>
<dbReference type="InterPro" id="IPR003142">
    <property type="entry name" value="BPL_C"/>
</dbReference>
<dbReference type="SUPFAM" id="SSF55681">
    <property type="entry name" value="Class II aaRS and biotin synthetases"/>
    <property type="match status" value="1"/>
</dbReference>
<keyword evidence="5" id="KW-0678">Repressor</keyword>
<dbReference type="GO" id="GO:0005524">
    <property type="term" value="F:ATP binding"/>
    <property type="evidence" value="ECO:0007669"/>
    <property type="project" value="UniProtKB-UniRule"/>
</dbReference>
<dbReference type="GO" id="GO:0006355">
    <property type="term" value="P:regulation of DNA-templated transcription"/>
    <property type="evidence" value="ECO:0007669"/>
    <property type="project" value="UniProtKB-UniRule"/>
</dbReference>
<dbReference type="NCBIfam" id="TIGR00121">
    <property type="entry name" value="birA_ligase"/>
    <property type="match status" value="1"/>
</dbReference>
<dbReference type="Gene3D" id="2.30.30.100">
    <property type="match status" value="1"/>
</dbReference>
<feature type="binding site" evidence="5">
    <location>
        <position position="184"/>
    </location>
    <ligand>
        <name>biotin</name>
        <dbReference type="ChEBI" id="CHEBI:57586"/>
    </ligand>
</feature>
<accession>A0A9D1T8J9</accession>
<dbReference type="SUPFAM" id="SSF46785">
    <property type="entry name" value="Winged helix' DNA-binding domain"/>
    <property type="match status" value="1"/>
</dbReference>
<evidence type="ECO:0000256" key="3">
    <source>
        <dbReference type="ARBA" id="ARBA00022840"/>
    </source>
</evidence>
<organism evidence="7 8">
    <name type="scientific">Candidatus Merdiplasma excrementigallinarum</name>
    <dbReference type="NCBI Taxonomy" id="2840864"/>
    <lineage>
        <taxon>Bacteria</taxon>
        <taxon>Bacillati</taxon>
        <taxon>Bacillota</taxon>
        <taxon>Clostridia</taxon>
        <taxon>Lachnospirales</taxon>
        <taxon>Lachnospiraceae</taxon>
        <taxon>Lachnospiraceae incertae sedis</taxon>
        <taxon>Candidatus Merdiplasma</taxon>
    </lineage>
</organism>
<dbReference type="GO" id="GO:0003677">
    <property type="term" value="F:DNA binding"/>
    <property type="evidence" value="ECO:0007669"/>
    <property type="project" value="UniProtKB-UniRule"/>
</dbReference>
<reference evidence="7" key="1">
    <citation type="submission" date="2020-10" db="EMBL/GenBank/DDBJ databases">
        <authorList>
            <person name="Gilroy R."/>
        </authorList>
    </citation>
    <scope>NUCLEOTIDE SEQUENCE</scope>
    <source>
        <strain evidence="7">ChiBcec6-7307</strain>
    </source>
</reference>
<dbReference type="GO" id="GO:0005737">
    <property type="term" value="C:cytoplasm"/>
    <property type="evidence" value="ECO:0007669"/>
    <property type="project" value="TreeGrafter"/>
</dbReference>
<feature type="domain" description="BPL/LPL catalytic" evidence="6">
    <location>
        <begin position="66"/>
        <end position="255"/>
    </location>
</feature>
<evidence type="ECO:0000256" key="1">
    <source>
        <dbReference type="ARBA" id="ARBA00022598"/>
    </source>
</evidence>
<evidence type="ECO:0000259" key="6">
    <source>
        <dbReference type="PROSITE" id="PS51733"/>
    </source>
</evidence>
<dbReference type="CDD" id="cd16442">
    <property type="entry name" value="BPL"/>
    <property type="match status" value="1"/>
</dbReference>
<sequence length="326" mass="36026">MKSEILSALRKKGDYVSGQELSEQFQVSRTAVWKKIKELQSDGYRIEAVPNRGYRIAGEPDLITAEAVESRLDTVWAGHPVIYLAEVASTNQYAKKISEEGAGQGTLVIADFQNQGKGRLGRTWTTPAGTAVAMSLVLRPRLSPLRIPMVTLVMGLAVTKACRELYSVPALIKWPNDVVVEGRKLSGILTEMSTELNRVNYVVIGTGINVNVTEFPRDLRDKATSVLLETGQAASRSELAACCLARFEEYYEKFLQTEDLSLLMEEYNSLLINRGRTVQVQEPEGNWRGTALGIDREGCLLVEKEEGSVEKVFAGEVSVRGVYGYV</sequence>
<feature type="binding site" evidence="5">
    <location>
        <begin position="89"/>
        <end position="91"/>
    </location>
    <ligand>
        <name>biotin</name>
        <dbReference type="ChEBI" id="CHEBI:57586"/>
    </ligand>
</feature>
<keyword evidence="4 5" id="KW-0092">Biotin</keyword>
<protein>
    <recommendedName>
        <fullName evidence="5">Bifunctional ligase/repressor BirA</fullName>
    </recommendedName>
    <alternativeName>
        <fullName evidence="5">Biotin--[acetyl-CoA-carboxylase] ligase</fullName>
        <ecNumber evidence="5">6.3.4.15</ecNumber>
    </alternativeName>
    <alternativeName>
        <fullName evidence="5">Biotin--protein ligase</fullName>
    </alternativeName>
    <alternativeName>
        <fullName evidence="5">Biotin-[acetyl-CoA carboxylase] synthetase</fullName>
    </alternativeName>
</protein>
<dbReference type="EMBL" id="DVOS01000062">
    <property type="protein sequence ID" value="HIV23814.1"/>
    <property type="molecule type" value="Genomic_DNA"/>
</dbReference>
<keyword evidence="5" id="KW-0238">DNA-binding</keyword>
<evidence type="ECO:0000256" key="5">
    <source>
        <dbReference type="HAMAP-Rule" id="MF_00978"/>
    </source>
</evidence>
<comment type="similarity">
    <text evidence="5">Belongs to the biotin--protein ligase family.</text>
</comment>
<dbReference type="InterPro" id="IPR008988">
    <property type="entry name" value="Transcriptional_repressor_C"/>
</dbReference>
<dbReference type="Pfam" id="PF08279">
    <property type="entry name" value="HTH_11"/>
    <property type="match status" value="1"/>
</dbReference>
<dbReference type="AlphaFoldDB" id="A0A9D1T8J9"/>
<keyword evidence="5" id="KW-0805">Transcription regulation</keyword>
<comment type="caution">
    <text evidence="5">Lacks conserved residue(s) required for the propagation of feature annotation.</text>
</comment>
<dbReference type="GO" id="GO:0004077">
    <property type="term" value="F:biotin--[biotin carboxyl-carrier protein] ligase activity"/>
    <property type="evidence" value="ECO:0007669"/>
    <property type="project" value="UniProtKB-UniRule"/>
</dbReference>
<dbReference type="InterPro" id="IPR030855">
    <property type="entry name" value="Bifunct_BirA"/>
</dbReference>
<evidence type="ECO:0000313" key="7">
    <source>
        <dbReference type="EMBL" id="HIV23814.1"/>
    </source>
</evidence>
<dbReference type="Pfam" id="PF02237">
    <property type="entry name" value="BPL_C"/>
    <property type="match status" value="1"/>
</dbReference>
<dbReference type="Gene3D" id="3.30.930.10">
    <property type="entry name" value="Bira Bifunctional Protein, Domain 2"/>
    <property type="match status" value="1"/>
</dbReference>
<comment type="catalytic activity">
    <reaction evidence="5">
        <text>biotin + L-lysyl-[protein] + ATP = N(6)-biotinyl-L-lysyl-[protein] + AMP + diphosphate + H(+)</text>
        <dbReference type="Rhea" id="RHEA:11756"/>
        <dbReference type="Rhea" id="RHEA-COMP:9752"/>
        <dbReference type="Rhea" id="RHEA-COMP:10505"/>
        <dbReference type="ChEBI" id="CHEBI:15378"/>
        <dbReference type="ChEBI" id="CHEBI:29969"/>
        <dbReference type="ChEBI" id="CHEBI:30616"/>
        <dbReference type="ChEBI" id="CHEBI:33019"/>
        <dbReference type="ChEBI" id="CHEBI:57586"/>
        <dbReference type="ChEBI" id="CHEBI:83144"/>
        <dbReference type="ChEBI" id="CHEBI:456215"/>
        <dbReference type="EC" id="6.3.4.15"/>
    </reaction>
</comment>
<dbReference type="PROSITE" id="PS51733">
    <property type="entry name" value="BPL_LPL_CATALYTIC"/>
    <property type="match status" value="1"/>
</dbReference>
<dbReference type="Gene3D" id="1.10.10.10">
    <property type="entry name" value="Winged helix-like DNA-binding domain superfamily/Winged helix DNA-binding domain"/>
    <property type="match status" value="1"/>
</dbReference>
<dbReference type="InterPro" id="IPR004143">
    <property type="entry name" value="BPL_LPL_catalytic"/>
</dbReference>
<dbReference type="Pfam" id="PF03099">
    <property type="entry name" value="BPL_LplA_LipB"/>
    <property type="match status" value="1"/>
</dbReference>
<dbReference type="InterPro" id="IPR013196">
    <property type="entry name" value="HTH_11"/>
</dbReference>
<dbReference type="SUPFAM" id="SSF50037">
    <property type="entry name" value="C-terminal domain of transcriptional repressors"/>
    <property type="match status" value="1"/>
</dbReference>
<keyword evidence="3 5" id="KW-0067">ATP-binding</keyword>
<feature type="binding site" evidence="5">
    <location>
        <position position="113"/>
    </location>
    <ligand>
        <name>biotin</name>
        <dbReference type="ChEBI" id="CHEBI:57586"/>
    </ligand>
</feature>
<evidence type="ECO:0000256" key="4">
    <source>
        <dbReference type="ARBA" id="ARBA00023267"/>
    </source>
</evidence>
<dbReference type="Proteomes" id="UP000886889">
    <property type="component" value="Unassembled WGS sequence"/>
</dbReference>
<evidence type="ECO:0000256" key="2">
    <source>
        <dbReference type="ARBA" id="ARBA00022741"/>
    </source>
</evidence>
<keyword evidence="2 5" id="KW-0547">Nucleotide-binding</keyword>
<comment type="function">
    <text evidence="5">Acts both as a biotin--[acetyl-CoA-carboxylase] ligase and a repressor.</text>
</comment>
<evidence type="ECO:0000313" key="8">
    <source>
        <dbReference type="Proteomes" id="UP000886889"/>
    </source>
</evidence>